<evidence type="ECO:0000256" key="1">
    <source>
        <dbReference type="ARBA" id="ARBA00010062"/>
    </source>
</evidence>
<keyword evidence="6" id="KW-0675">Receptor</keyword>
<keyword evidence="3" id="KW-0732">Signal</keyword>
<evidence type="ECO:0000313" key="6">
    <source>
        <dbReference type="EMBL" id="EEG77334.1"/>
    </source>
</evidence>
<keyword evidence="2" id="KW-0813">Transport</keyword>
<gene>
    <name evidence="6" type="ORF">DealDRAFT_1791</name>
</gene>
<dbReference type="PANTHER" id="PTHR30483:SF6">
    <property type="entry name" value="PERIPLASMIC BINDING PROTEIN OF ABC TRANSPORTER FOR NATURAL AMINO ACIDS"/>
    <property type="match status" value="1"/>
</dbReference>
<protein>
    <submittedName>
        <fullName evidence="6">Extracellular ligand-binding receptor</fullName>
    </submittedName>
</protein>
<dbReference type="RefSeq" id="WP_008516725.1">
    <property type="nucleotide sequence ID" value="NZ_ACJM01000008.1"/>
</dbReference>
<dbReference type="SUPFAM" id="SSF53822">
    <property type="entry name" value="Periplasmic binding protein-like I"/>
    <property type="match status" value="1"/>
</dbReference>
<dbReference type="AlphaFoldDB" id="C0GH32"/>
<reference evidence="6 7" key="1">
    <citation type="submission" date="2009-02" db="EMBL/GenBank/DDBJ databases">
        <title>Sequencing of the draft genome and assembly of Dethiobacter alkaliphilus AHT 1.</title>
        <authorList>
            <consortium name="US DOE Joint Genome Institute (JGI-PGF)"/>
            <person name="Lucas S."/>
            <person name="Copeland A."/>
            <person name="Lapidus A."/>
            <person name="Glavina del Rio T."/>
            <person name="Dalin E."/>
            <person name="Tice H."/>
            <person name="Bruce D."/>
            <person name="Goodwin L."/>
            <person name="Pitluck S."/>
            <person name="Larimer F."/>
            <person name="Land M.L."/>
            <person name="Hauser L."/>
            <person name="Muyzer G."/>
        </authorList>
    </citation>
    <scope>NUCLEOTIDE SEQUENCE [LARGE SCALE GENOMIC DNA]</scope>
    <source>
        <strain evidence="6 7">AHT 1</strain>
    </source>
</reference>
<dbReference type="Pfam" id="PF13458">
    <property type="entry name" value="Peripla_BP_6"/>
    <property type="match status" value="1"/>
</dbReference>
<comment type="caution">
    <text evidence="6">The sequence shown here is derived from an EMBL/GenBank/DDBJ whole genome shotgun (WGS) entry which is preliminary data.</text>
</comment>
<dbReference type="eggNOG" id="COG0683">
    <property type="taxonomic scope" value="Bacteria"/>
</dbReference>
<name>C0GH32_DETAL</name>
<evidence type="ECO:0000256" key="4">
    <source>
        <dbReference type="ARBA" id="ARBA00022970"/>
    </source>
</evidence>
<sequence>MLKGRKFLLFVAVLLTLALVVVGCGDNGNNNADPDNSNNGDAEEIKIGTVGPLTGGAASYGVSVRRGVEIAINEANEAGGINGAQIRLIPEDTGGDATEAANATSKLIEQDNVSVIIGAVLSSETFAGAPFANDAGVPMISPASTATGIPQEGEYIFRNTLADEVQAAQLAEYASDELGVSRFAVMFTNNDYGVALRDAFVATAEGLGEVVEIQSFTDGDDDFSAALTRIAQGNPEALFIGGYYEEAARIAQQAQEQGLDVQILGADGFYSPVLVNLGGDAVEGAIFTAAFYDGDTADAVVNFVSKFQEEFGETPDMFAAQAYDAARIVLQAIETAGSGDSAAIRDALAAIQDFPGITGVTSFDGEGDVIKEVLILQVEDGSFNRIR</sequence>
<evidence type="ECO:0000259" key="5">
    <source>
        <dbReference type="Pfam" id="PF13458"/>
    </source>
</evidence>
<dbReference type="OrthoDB" id="9783240at2"/>
<dbReference type="EMBL" id="ACJM01000008">
    <property type="protein sequence ID" value="EEG77334.1"/>
    <property type="molecule type" value="Genomic_DNA"/>
</dbReference>
<dbReference type="STRING" id="555088.DealDRAFT_1791"/>
<keyword evidence="7" id="KW-1185">Reference proteome</keyword>
<proteinExistence type="inferred from homology"/>
<evidence type="ECO:0000256" key="2">
    <source>
        <dbReference type="ARBA" id="ARBA00022448"/>
    </source>
</evidence>
<evidence type="ECO:0000313" key="7">
    <source>
        <dbReference type="Proteomes" id="UP000006443"/>
    </source>
</evidence>
<comment type="similarity">
    <text evidence="1">Belongs to the leucine-binding protein family.</text>
</comment>
<feature type="domain" description="Leucine-binding protein" evidence="5">
    <location>
        <begin position="44"/>
        <end position="381"/>
    </location>
</feature>
<dbReference type="Proteomes" id="UP000006443">
    <property type="component" value="Unassembled WGS sequence"/>
</dbReference>
<dbReference type="InterPro" id="IPR028082">
    <property type="entry name" value="Peripla_BP_I"/>
</dbReference>
<dbReference type="InterPro" id="IPR028081">
    <property type="entry name" value="Leu-bd"/>
</dbReference>
<organism evidence="6 7">
    <name type="scientific">Dethiobacter alkaliphilus AHT 1</name>
    <dbReference type="NCBI Taxonomy" id="555088"/>
    <lineage>
        <taxon>Bacteria</taxon>
        <taxon>Bacillati</taxon>
        <taxon>Bacillota</taxon>
        <taxon>Dethiobacteria</taxon>
        <taxon>Dethiobacterales</taxon>
        <taxon>Dethiobacteraceae</taxon>
        <taxon>Dethiobacter</taxon>
    </lineage>
</organism>
<evidence type="ECO:0000256" key="3">
    <source>
        <dbReference type="ARBA" id="ARBA00022729"/>
    </source>
</evidence>
<dbReference type="Gene3D" id="3.40.50.2300">
    <property type="match status" value="2"/>
</dbReference>
<dbReference type="InterPro" id="IPR051010">
    <property type="entry name" value="BCAA_transport"/>
</dbReference>
<dbReference type="PROSITE" id="PS51257">
    <property type="entry name" value="PROKAR_LIPOPROTEIN"/>
    <property type="match status" value="1"/>
</dbReference>
<dbReference type="GO" id="GO:0006865">
    <property type="term" value="P:amino acid transport"/>
    <property type="evidence" value="ECO:0007669"/>
    <property type="project" value="UniProtKB-KW"/>
</dbReference>
<dbReference type="PRINTS" id="PR00337">
    <property type="entry name" value="LEUILEVALBP"/>
</dbReference>
<accession>C0GH32</accession>
<dbReference type="InterPro" id="IPR000709">
    <property type="entry name" value="Leu_Ile_Val-bd"/>
</dbReference>
<keyword evidence="4" id="KW-0029">Amino-acid transport</keyword>
<dbReference type="CDD" id="cd06347">
    <property type="entry name" value="PBP1_ABC_LivK_ligand_binding-like"/>
    <property type="match status" value="1"/>
</dbReference>
<dbReference type="PANTHER" id="PTHR30483">
    <property type="entry name" value="LEUCINE-SPECIFIC-BINDING PROTEIN"/>
    <property type="match status" value="1"/>
</dbReference>